<reference evidence="1 2" key="1">
    <citation type="submission" date="2020-02" db="EMBL/GenBank/DDBJ databases">
        <authorList>
            <person name="Li G."/>
        </authorList>
    </citation>
    <scope>NUCLEOTIDE SEQUENCE [LARGE SCALE GENOMIC DNA]</scope>
    <source>
        <strain evidence="1 2">DSM 102029</strain>
    </source>
</reference>
<dbReference type="EMBL" id="CP048630">
    <property type="protein sequence ID" value="QIB34746.1"/>
    <property type="molecule type" value="Genomic_DNA"/>
</dbReference>
<dbReference type="KEGG" id="apra:G3A50_14300"/>
<evidence type="ECO:0008006" key="3">
    <source>
        <dbReference type="Google" id="ProtNLM"/>
    </source>
</evidence>
<protein>
    <recommendedName>
        <fullName evidence="3">Phage tail assembly protein</fullName>
    </recommendedName>
</protein>
<organism evidence="1 2">
    <name type="scientific">Ancylobacter pratisalsi</name>
    <dbReference type="NCBI Taxonomy" id="1745854"/>
    <lineage>
        <taxon>Bacteria</taxon>
        <taxon>Pseudomonadati</taxon>
        <taxon>Pseudomonadota</taxon>
        <taxon>Alphaproteobacteria</taxon>
        <taxon>Hyphomicrobiales</taxon>
        <taxon>Xanthobacteraceae</taxon>
        <taxon>Ancylobacter</taxon>
    </lineage>
</organism>
<proteinExistence type="predicted"/>
<gene>
    <name evidence="1" type="ORF">G3A50_14300</name>
</gene>
<keyword evidence="2" id="KW-1185">Reference proteome</keyword>
<dbReference type="Proteomes" id="UP000464751">
    <property type="component" value="Chromosome"/>
</dbReference>
<sequence length="159" mass="16759">MNTRGQDTTTIVLDDEVSGAPAPAGTPAVAIVSDQVEVVVDEDAGLDGELPDRAVRNPNGTITLPLRLQASIIRRSARNGDRSETITELTFGRLNGKAVRAVMSTSEANKPIVMLAKSTGLNEAVMNAVFDLMDAADIADAQQIVMSFFGSGSRAKTRS</sequence>
<dbReference type="AlphaFoldDB" id="A0A6P1YPX0"/>
<name>A0A6P1YPX0_9HYPH</name>
<accession>A0A6P1YPX0</accession>
<dbReference type="RefSeq" id="WP_163075891.1">
    <property type="nucleotide sequence ID" value="NZ_CP048630.1"/>
</dbReference>
<evidence type="ECO:0000313" key="2">
    <source>
        <dbReference type="Proteomes" id="UP000464751"/>
    </source>
</evidence>
<dbReference type="Pfam" id="PF10109">
    <property type="entry name" value="Phage_TAC_7"/>
    <property type="match status" value="1"/>
</dbReference>
<dbReference type="InterPro" id="IPR019289">
    <property type="entry name" value="Phage_tail_E/E"/>
</dbReference>
<evidence type="ECO:0000313" key="1">
    <source>
        <dbReference type="EMBL" id="QIB34746.1"/>
    </source>
</evidence>